<dbReference type="AlphaFoldDB" id="A0A6F8ZFX7"/>
<dbReference type="EMBL" id="LR778114">
    <property type="protein sequence ID" value="CAB1128499.1"/>
    <property type="molecule type" value="Genomic_DNA"/>
</dbReference>
<accession>A0A6F8ZFX7</accession>
<feature type="region of interest" description="Disordered" evidence="1">
    <location>
        <begin position="16"/>
        <end position="67"/>
    </location>
</feature>
<dbReference type="Proteomes" id="UP000503399">
    <property type="component" value="Chromosome"/>
</dbReference>
<evidence type="ECO:0000256" key="1">
    <source>
        <dbReference type="SAM" id="MobiDB-lite"/>
    </source>
</evidence>
<protein>
    <submittedName>
        <fullName evidence="2">Uncharacterized protein</fullName>
    </submittedName>
</protein>
<evidence type="ECO:0000313" key="2">
    <source>
        <dbReference type="EMBL" id="CAB1128499.1"/>
    </source>
</evidence>
<proteinExistence type="predicted"/>
<name>A0A6F8ZFX7_9FIRM</name>
<sequence length="67" mass="6841">MDYDIFTLTECNVKGNRTGTAGLRAGRPTSGGAPGGKSVNMGTGLNVVPGAPRSPIPQPGMGQVRRD</sequence>
<organism evidence="2 3">
    <name type="scientific">Candidatus Hydrogenisulfobacillus filiaventi</name>
    <dbReference type="NCBI Taxonomy" id="2707344"/>
    <lineage>
        <taxon>Bacteria</taxon>
        <taxon>Bacillati</taxon>
        <taxon>Bacillota</taxon>
        <taxon>Clostridia</taxon>
        <taxon>Eubacteriales</taxon>
        <taxon>Clostridiales Family XVII. Incertae Sedis</taxon>
        <taxon>Candidatus Hydrogenisulfobacillus</taxon>
    </lineage>
</organism>
<gene>
    <name evidence="2" type="ORF">R50_0993</name>
</gene>
<keyword evidence="3" id="KW-1185">Reference proteome</keyword>
<reference evidence="2 3" key="1">
    <citation type="submission" date="2020-02" db="EMBL/GenBank/DDBJ databases">
        <authorList>
            <person name="Hogendoorn C."/>
        </authorList>
    </citation>
    <scope>NUCLEOTIDE SEQUENCE [LARGE SCALE GENOMIC DNA]</scope>
    <source>
        <strain evidence="2">R501</strain>
    </source>
</reference>
<dbReference type="KEGG" id="hfv:R50_0993"/>
<evidence type="ECO:0000313" key="3">
    <source>
        <dbReference type="Proteomes" id="UP000503399"/>
    </source>
</evidence>